<keyword evidence="2" id="KW-1185">Reference proteome</keyword>
<evidence type="ECO:0000313" key="2">
    <source>
        <dbReference type="Proteomes" id="UP000814140"/>
    </source>
</evidence>
<protein>
    <submittedName>
        <fullName evidence="1">Uncharacterized protein</fullName>
    </submittedName>
</protein>
<comment type="caution">
    <text evidence="1">The sequence shown here is derived from an EMBL/GenBank/DDBJ whole genome shotgun (WGS) entry which is preliminary data.</text>
</comment>
<dbReference type="Proteomes" id="UP000814140">
    <property type="component" value="Unassembled WGS sequence"/>
</dbReference>
<gene>
    <name evidence="1" type="ORF">BV25DRAFT_1915296</name>
</gene>
<name>A0ACB8T3Q2_9AGAM</name>
<organism evidence="1 2">
    <name type="scientific">Artomyces pyxidatus</name>
    <dbReference type="NCBI Taxonomy" id="48021"/>
    <lineage>
        <taxon>Eukaryota</taxon>
        <taxon>Fungi</taxon>
        <taxon>Dikarya</taxon>
        <taxon>Basidiomycota</taxon>
        <taxon>Agaricomycotina</taxon>
        <taxon>Agaricomycetes</taxon>
        <taxon>Russulales</taxon>
        <taxon>Auriscalpiaceae</taxon>
        <taxon>Artomyces</taxon>
    </lineage>
</organism>
<accession>A0ACB8T3Q2</accession>
<sequence length="297" mass="33337">MAQDIPKIPDAELPYSFSWEAFSWEGVQAGSAWDEEGTYSCSPLDGFPESQGPGQIEHLSPEDACLSLSMPEFPIGNGADLGFFPYLMPEDTLLDSKVWQEDYPTLNTEVDQVDRLSLPPAINYLLSEEHITESLLYKDNEEPVDMYWQSLLQTAAVPSSPVLQSRPSSVAWNNLKMDAQGDVMPTSSRELDGKVNKRAKKACTVCREQKKRCVVPYGQNQPCSNCSSKGIQDLCKFPAESNRGRKSTRRWHEEVEVEEQNTAEQHSAEQPTVEKGYAVEYFQLTSTPLSLQLPPEY</sequence>
<dbReference type="EMBL" id="MU277203">
    <property type="protein sequence ID" value="KAI0063388.1"/>
    <property type="molecule type" value="Genomic_DNA"/>
</dbReference>
<reference evidence="1" key="2">
    <citation type="journal article" date="2022" name="New Phytol.">
        <title>Evolutionary transition to the ectomycorrhizal habit in the genomes of a hyperdiverse lineage of mushroom-forming fungi.</title>
        <authorList>
            <person name="Looney B."/>
            <person name="Miyauchi S."/>
            <person name="Morin E."/>
            <person name="Drula E."/>
            <person name="Courty P.E."/>
            <person name="Kohler A."/>
            <person name="Kuo A."/>
            <person name="LaButti K."/>
            <person name="Pangilinan J."/>
            <person name="Lipzen A."/>
            <person name="Riley R."/>
            <person name="Andreopoulos W."/>
            <person name="He G."/>
            <person name="Johnson J."/>
            <person name="Nolan M."/>
            <person name="Tritt A."/>
            <person name="Barry K.W."/>
            <person name="Grigoriev I.V."/>
            <person name="Nagy L.G."/>
            <person name="Hibbett D."/>
            <person name="Henrissat B."/>
            <person name="Matheny P.B."/>
            <person name="Labbe J."/>
            <person name="Martin F.M."/>
        </authorList>
    </citation>
    <scope>NUCLEOTIDE SEQUENCE</scope>
    <source>
        <strain evidence="1">HHB10654</strain>
    </source>
</reference>
<proteinExistence type="predicted"/>
<reference evidence="1" key="1">
    <citation type="submission" date="2021-03" db="EMBL/GenBank/DDBJ databases">
        <authorList>
            <consortium name="DOE Joint Genome Institute"/>
            <person name="Ahrendt S."/>
            <person name="Looney B.P."/>
            <person name="Miyauchi S."/>
            <person name="Morin E."/>
            <person name="Drula E."/>
            <person name="Courty P.E."/>
            <person name="Chicoki N."/>
            <person name="Fauchery L."/>
            <person name="Kohler A."/>
            <person name="Kuo A."/>
            <person name="Labutti K."/>
            <person name="Pangilinan J."/>
            <person name="Lipzen A."/>
            <person name="Riley R."/>
            <person name="Andreopoulos W."/>
            <person name="He G."/>
            <person name="Johnson J."/>
            <person name="Barry K.W."/>
            <person name="Grigoriev I.V."/>
            <person name="Nagy L."/>
            <person name="Hibbett D."/>
            <person name="Henrissat B."/>
            <person name="Matheny P.B."/>
            <person name="Labbe J."/>
            <person name="Martin F."/>
        </authorList>
    </citation>
    <scope>NUCLEOTIDE SEQUENCE</scope>
    <source>
        <strain evidence="1">HHB10654</strain>
    </source>
</reference>
<evidence type="ECO:0000313" key="1">
    <source>
        <dbReference type="EMBL" id="KAI0063388.1"/>
    </source>
</evidence>